<evidence type="ECO:0000259" key="2">
    <source>
        <dbReference type="Pfam" id="PF20033"/>
    </source>
</evidence>
<gene>
    <name evidence="3" type="ORF">LV83_02292</name>
</gene>
<evidence type="ECO:0000313" key="4">
    <source>
        <dbReference type="Proteomes" id="UP000249610"/>
    </source>
</evidence>
<dbReference type="InterPro" id="IPR045497">
    <property type="entry name" value="DUF6438"/>
</dbReference>
<sequence>MNLKSTFMRNTLLFSFVLLSQFCFGQLKSVKGNWVSEKNETLSISDTTNNDNHLASNGNSRNLYIEFLNDILSFQERFYSSSDNYKKLNVVKYDLKIEEVNDSLLIATPVSEASKRLFKSSEAITFFNQEFIQDSSFVFEKLTFHTSACFGSCPVIHLEISSDKTLKYSSNFYKEKSFNETDTARSGNFTGTLSDKLFDELRDLIIQSKITALQGGQNQMLCCDGAIKTIILYHNGLRTYYKVMFEPRILRELISFLTTIDQNVDLKKVEEKFSLER</sequence>
<dbReference type="Pfam" id="PF20033">
    <property type="entry name" value="DUF6438"/>
    <property type="match status" value="1"/>
</dbReference>
<dbReference type="Proteomes" id="UP000249610">
    <property type="component" value="Unassembled WGS sequence"/>
</dbReference>
<feature type="signal peptide" evidence="1">
    <location>
        <begin position="1"/>
        <end position="25"/>
    </location>
</feature>
<name>A0A327PCM0_9BACT</name>
<proteinExistence type="predicted"/>
<dbReference type="AlphaFoldDB" id="A0A327PCM0"/>
<evidence type="ECO:0000313" key="3">
    <source>
        <dbReference type="EMBL" id="RAI89251.1"/>
    </source>
</evidence>
<keyword evidence="4" id="KW-1185">Reference proteome</keyword>
<keyword evidence="1" id="KW-0732">Signal</keyword>
<protein>
    <recommendedName>
        <fullName evidence="2">DUF6438 domain-containing protein</fullName>
    </recommendedName>
</protein>
<feature type="chain" id="PRO_5016427223" description="DUF6438 domain-containing protein" evidence="1">
    <location>
        <begin position="26"/>
        <end position="277"/>
    </location>
</feature>
<comment type="caution">
    <text evidence="3">The sequence shown here is derived from an EMBL/GenBank/DDBJ whole genome shotgun (WGS) entry which is preliminary data.</text>
</comment>
<feature type="domain" description="DUF6438" evidence="2">
    <location>
        <begin position="141"/>
        <end position="221"/>
    </location>
</feature>
<organism evidence="3 4">
    <name type="scientific">Algoriphagus yeomjeoni</name>
    <dbReference type="NCBI Taxonomy" id="291403"/>
    <lineage>
        <taxon>Bacteria</taxon>
        <taxon>Pseudomonadati</taxon>
        <taxon>Bacteroidota</taxon>
        <taxon>Cytophagia</taxon>
        <taxon>Cytophagales</taxon>
        <taxon>Cyclobacteriaceae</taxon>
        <taxon>Algoriphagus</taxon>
    </lineage>
</organism>
<dbReference type="EMBL" id="QLLK01000006">
    <property type="protein sequence ID" value="RAI89251.1"/>
    <property type="molecule type" value="Genomic_DNA"/>
</dbReference>
<accession>A0A327PCM0</accession>
<reference evidence="3 4" key="1">
    <citation type="submission" date="2018-06" db="EMBL/GenBank/DDBJ databases">
        <title>Genomic Encyclopedia of Archaeal and Bacterial Type Strains, Phase II (KMG-II): from individual species to whole genera.</title>
        <authorList>
            <person name="Goeker M."/>
        </authorList>
    </citation>
    <scope>NUCLEOTIDE SEQUENCE [LARGE SCALE GENOMIC DNA]</scope>
    <source>
        <strain evidence="3 4">DSM 23446</strain>
    </source>
</reference>
<evidence type="ECO:0000256" key="1">
    <source>
        <dbReference type="SAM" id="SignalP"/>
    </source>
</evidence>